<organism evidence="13 14">
    <name type="scientific">Wohlfahrtiimonas larvae</name>
    <dbReference type="NCBI Taxonomy" id="1157986"/>
    <lineage>
        <taxon>Bacteria</taxon>
        <taxon>Pseudomonadati</taxon>
        <taxon>Pseudomonadota</taxon>
        <taxon>Gammaproteobacteria</taxon>
        <taxon>Cardiobacteriales</taxon>
        <taxon>Ignatzschineriaceae</taxon>
        <taxon>Wohlfahrtiimonas</taxon>
    </lineage>
</organism>
<dbReference type="SFLD" id="SFLDS00003">
    <property type="entry name" value="Haloacid_Dehalogenase"/>
    <property type="match status" value="1"/>
</dbReference>
<dbReference type="SUPFAM" id="SSF56784">
    <property type="entry name" value="HAD-like"/>
    <property type="match status" value="1"/>
</dbReference>
<dbReference type="SFLD" id="SFLDF00027">
    <property type="entry name" value="p-type_atpase"/>
    <property type="match status" value="1"/>
</dbReference>
<proteinExistence type="inferred from homology"/>
<keyword evidence="10" id="KW-1003">Cell membrane</keyword>
<keyword evidence="6 10" id="KW-1133">Transmembrane helix</keyword>
<feature type="compositionally biased region" description="Basic and acidic residues" evidence="11">
    <location>
        <begin position="1"/>
        <end position="21"/>
    </location>
</feature>
<dbReference type="InterPro" id="IPR018303">
    <property type="entry name" value="ATPase_P-typ_P_site"/>
</dbReference>
<feature type="transmembrane region" description="Helical" evidence="10">
    <location>
        <begin position="711"/>
        <end position="733"/>
    </location>
</feature>
<dbReference type="PANTHER" id="PTHR48085">
    <property type="entry name" value="CADMIUM/ZINC-TRANSPORTING ATPASE HMA2-RELATED"/>
    <property type="match status" value="1"/>
</dbReference>
<reference evidence="14" key="1">
    <citation type="journal article" date="2019" name="Int. J. Syst. Evol. Microbiol.">
        <title>The Global Catalogue of Microorganisms (GCM) 10K type strain sequencing project: providing services to taxonomists for standard genome sequencing and annotation.</title>
        <authorList>
            <consortium name="The Broad Institute Genomics Platform"/>
            <consortium name="The Broad Institute Genome Sequencing Center for Infectious Disease"/>
            <person name="Wu L."/>
            <person name="Ma J."/>
        </authorList>
    </citation>
    <scope>NUCLEOTIDE SEQUENCE [LARGE SCALE GENOMIC DNA]</scope>
    <source>
        <strain evidence="14">JCM 18424</strain>
    </source>
</reference>
<feature type="region of interest" description="Disordered" evidence="11">
    <location>
        <begin position="1"/>
        <end position="24"/>
    </location>
</feature>
<dbReference type="PANTHER" id="PTHR48085:SF5">
    <property type="entry name" value="CADMIUM_ZINC-TRANSPORTING ATPASE HMA4-RELATED"/>
    <property type="match status" value="1"/>
</dbReference>
<keyword evidence="10" id="KW-0547">Nucleotide-binding</keyword>
<sequence length="739" mass="80541">MKHQDHTHEKVHKHEHEHEELSTSCCGQHGDIVDKKIQLNKIPEGYASTILTINEMDCPVEEQLIRQKFDKMPEIHEMQFNLIQRQLYLVYKGDLVNIIAVIQSLGMNAIPQGTQAPAPKNMTKRYWLLGISGALAVIAELISLLGDSTWVVSLLAIIAIVLCGHETYVKGWIAIKNKKLNINALMSVAVTGAILIGEFPEAAMVMVLFTISEVLEARSLDRARNAIEGLLSLAPDESLVEENGSFVLKATDDIALDSIIRVMPGERFALDGEIIKGSSSIDESPITGESLPIDKTVGDKVYAGSINQEGEIEFRTTTTSENSTLRKIARTIEQAQGNKSDTERFIDRFSAIYTPIVFVFAVLVAVISPMFGFTWLDSIYNALVILIIACPCALVISTPVAIVSGLTTAARQGILIKGGSYLEVASHLKGLAFDKTGTITEGKPQVVESFLFSDDANVPSWAMSLAARSDHPISKAIVTFYQAQNMATANVENFEAILGHGTKGMMNDEQYYLGNAKLMIANNIDLTKADEALVAFKDRAHSVLMLANEQELLALFVLEDGVKATSVRALELLKERGLQLVMLSGDRQQTVDQVAATVKLTTARGDQLPEDKMAFVDEFQAKSGQIGMIGDGINDAPALAKADIGFAMGSIGSDTAIETADVAIMDDDLMKLPNFLNIADQTMSIIRYNIIFSIAIKAIFLVLAITGHAYMWMAVLADVGTSILVVLNALRLLKIKEIV</sequence>
<dbReference type="InterPro" id="IPR044492">
    <property type="entry name" value="P_typ_ATPase_HD_dom"/>
</dbReference>
<evidence type="ECO:0000256" key="3">
    <source>
        <dbReference type="ARBA" id="ARBA00022692"/>
    </source>
</evidence>
<keyword evidence="3 10" id="KW-0812">Transmembrane</keyword>
<evidence type="ECO:0000313" key="14">
    <source>
        <dbReference type="Proteomes" id="UP001500631"/>
    </source>
</evidence>
<dbReference type="Proteomes" id="UP001500631">
    <property type="component" value="Unassembled WGS sequence"/>
</dbReference>
<accession>A0ABP9MUL9</accession>
<dbReference type="InterPro" id="IPR001757">
    <property type="entry name" value="P_typ_ATPase"/>
</dbReference>
<feature type="transmembrane region" description="Helical" evidence="10">
    <location>
        <begin position="685"/>
        <end position="705"/>
    </location>
</feature>
<keyword evidence="10" id="KW-0067">ATP-binding</keyword>
<evidence type="ECO:0000256" key="6">
    <source>
        <dbReference type="ARBA" id="ARBA00022989"/>
    </source>
</evidence>
<dbReference type="EC" id="7.2.2.12" evidence="8"/>
<comment type="similarity">
    <text evidence="2 10">Belongs to the cation transport ATPase (P-type) (TC 3.A.3) family. Type IB subfamily.</text>
</comment>
<protein>
    <recommendedName>
        <fullName evidence="8">P-type Zn(2+) transporter</fullName>
        <ecNumber evidence="8">7.2.2.12</ecNumber>
    </recommendedName>
</protein>
<evidence type="ECO:0000256" key="8">
    <source>
        <dbReference type="ARBA" id="ARBA00039097"/>
    </source>
</evidence>
<comment type="caution">
    <text evidence="13">The sequence shown here is derived from an EMBL/GenBank/DDBJ whole genome shotgun (WGS) entry which is preliminary data.</text>
</comment>
<keyword evidence="14" id="KW-1185">Reference proteome</keyword>
<feature type="transmembrane region" description="Helical" evidence="10">
    <location>
        <begin position="150"/>
        <end position="168"/>
    </location>
</feature>
<dbReference type="SUPFAM" id="SSF81665">
    <property type="entry name" value="Calcium ATPase, transmembrane domain M"/>
    <property type="match status" value="1"/>
</dbReference>
<dbReference type="NCBIfam" id="TIGR01525">
    <property type="entry name" value="ATPase-IB_hvy"/>
    <property type="match status" value="1"/>
</dbReference>
<dbReference type="SUPFAM" id="SSF55008">
    <property type="entry name" value="HMA, heavy metal-associated domain"/>
    <property type="match status" value="1"/>
</dbReference>
<evidence type="ECO:0000259" key="12">
    <source>
        <dbReference type="Pfam" id="PF00122"/>
    </source>
</evidence>
<dbReference type="EMBL" id="BAABKE010000006">
    <property type="protein sequence ID" value="GAA5102273.1"/>
    <property type="molecule type" value="Genomic_DNA"/>
</dbReference>
<dbReference type="InterPro" id="IPR023214">
    <property type="entry name" value="HAD_sf"/>
</dbReference>
<dbReference type="NCBIfam" id="TIGR01511">
    <property type="entry name" value="ATPase-IB1_Cu"/>
    <property type="match status" value="1"/>
</dbReference>
<keyword evidence="4 10" id="KW-0479">Metal-binding</keyword>
<feature type="domain" description="P-type ATPase A" evidence="12">
    <location>
        <begin position="233"/>
        <end position="333"/>
    </location>
</feature>
<dbReference type="SFLD" id="SFLDG00002">
    <property type="entry name" value="C1.7:_P-type_atpase_like"/>
    <property type="match status" value="1"/>
</dbReference>
<dbReference type="InterPro" id="IPR059000">
    <property type="entry name" value="ATPase_P-type_domA"/>
</dbReference>
<comment type="catalytic activity">
    <reaction evidence="9">
        <text>Zn(2+)(in) + ATP + H2O = Zn(2+)(out) + ADP + phosphate + H(+)</text>
        <dbReference type="Rhea" id="RHEA:20621"/>
        <dbReference type="ChEBI" id="CHEBI:15377"/>
        <dbReference type="ChEBI" id="CHEBI:15378"/>
        <dbReference type="ChEBI" id="CHEBI:29105"/>
        <dbReference type="ChEBI" id="CHEBI:30616"/>
        <dbReference type="ChEBI" id="CHEBI:43474"/>
        <dbReference type="ChEBI" id="CHEBI:456216"/>
        <dbReference type="EC" id="7.2.2.12"/>
    </reaction>
</comment>
<evidence type="ECO:0000256" key="2">
    <source>
        <dbReference type="ARBA" id="ARBA00006024"/>
    </source>
</evidence>
<dbReference type="PRINTS" id="PR00119">
    <property type="entry name" value="CATATPASE"/>
</dbReference>
<dbReference type="InterPro" id="IPR036163">
    <property type="entry name" value="HMA_dom_sf"/>
</dbReference>
<keyword evidence="7 10" id="KW-0472">Membrane</keyword>
<evidence type="ECO:0000256" key="4">
    <source>
        <dbReference type="ARBA" id="ARBA00022723"/>
    </source>
</evidence>
<dbReference type="InterPro" id="IPR023299">
    <property type="entry name" value="ATPase_P-typ_cyto_dom_N"/>
</dbReference>
<dbReference type="Gene3D" id="3.40.1110.10">
    <property type="entry name" value="Calcium-transporting ATPase, cytoplasmic domain N"/>
    <property type="match status" value="1"/>
</dbReference>
<dbReference type="PROSITE" id="PS00154">
    <property type="entry name" value="ATPASE_E1_E2"/>
    <property type="match status" value="1"/>
</dbReference>
<feature type="transmembrane region" description="Helical" evidence="10">
    <location>
        <begin position="382"/>
        <end position="407"/>
    </location>
</feature>
<dbReference type="Gene3D" id="2.70.150.10">
    <property type="entry name" value="Calcium-transporting ATPase, cytoplasmic transduction domain A"/>
    <property type="match status" value="1"/>
</dbReference>
<evidence type="ECO:0000256" key="9">
    <source>
        <dbReference type="ARBA" id="ARBA00047308"/>
    </source>
</evidence>
<feature type="transmembrane region" description="Helical" evidence="10">
    <location>
        <begin position="352"/>
        <end position="376"/>
    </location>
</feature>
<dbReference type="NCBIfam" id="TIGR01494">
    <property type="entry name" value="ATPase_P-type"/>
    <property type="match status" value="1"/>
</dbReference>
<dbReference type="Pfam" id="PF00702">
    <property type="entry name" value="Hydrolase"/>
    <property type="match status" value="1"/>
</dbReference>
<evidence type="ECO:0000256" key="10">
    <source>
        <dbReference type="RuleBase" id="RU362081"/>
    </source>
</evidence>
<dbReference type="Gene3D" id="3.40.50.1000">
    <property type="entry name" value="HAD superfamily/HAD-like"/>
    <property type="match status" value="1"/>
</dbReference>
<evidence type="ECO:0000313" key="13">
    <source>
        <dbReference type="EMBL" id="GAA5102273.1"/>
    </source>
</evidence>
<evidence type="ECO:0000256" key="1">
    <source>
        <dbReference type="ARBA" id="ARBA00004370"/>
    </source>
</evidence>
<evidence type="ECO:0000256" key="11">
    <source>
        <dbReference type="SAM" id="MobiDB-lite"/>
    </source>
</evidence>
<dbReference type="InterPro" id="IPR051014">
    <property type="entry name" value="Cation_Transport_ATPase_IB"/>
</dbReference>
<feature type="transmembrane region" description="Helical" evidence="10">
    <location>
        <begin position="126"/>
        <end position="144"/>
    </location>
</feature>
<dbReference type="InterPro" id="IPR036412">
    <property type="entry name" value="HAD-like_sf"/>
</dbReference>
<dbReference type="SUPFAM" id="SSF81653">
    <property type="entry name" value="Calcium ATPase, transduction domain A"/>
    <property type="match status" value="1"/>
</dbReference>
<dbReference type="InterPro" id="IPR027256">
    <property type="entry name" value="P-typ_ATPase_IB"/>
</dbReference>
<evidence type="ECO:0000256" key="5">
    <source>
        <dbReference type="ARBA" id="ARBA00022967"/>
    </source>
</evidence>
<dbReference type="RefSeq" id="WP_077926381.1">
    <property type="nucleotide sequence ID" value="NZ_BAABKE010000006.1"/>
</dbReference>
<dbReference type="PRINTS" id="PR00941">
    <property type="entry name" value="CDATPASE"/>
</dbReference>
<gene>
    <name evidence="13" type="ORF">GCM10023338_19310</name>
</gene>
<keyword evidence="5" id="KW-1278">Translocase</keyword>
<comment type="subcellular location">
    <subcellularLocation>
        <location evidence="10">Cell membrane</location>
    </subcellularLocation>
    <subcellularLocation>
        <location evidence="1">Membrane</location>
    </subcellularLocation>
</comment>
<name>A0ABP9MUL9_9GAMM</name>
<evidence type="ECO:0000256" key="7">
    <source>
        <dbReference type="ARBA" id="ARBA00023136"/>
    </source>
</evidence>
<dbReference type="InterPro" id="IPR023298">
    <property type="entry name" value="ATPase_P-typ_TM_dom_sf"/>
</dbReference>
<dbReference type="Pfam" id="PF00122">
    <property type="entry name" value="E1-E2_ATPase"/>
    <property type="match status" value="1"/>
</dbReference>
<dbReference type="InterPro" id="IPR008250">
    <property type="entry name" value="ATPase_P-typ_transduc_dom_A_sf"/>
</dbReference>